<dbReference type="EMBL" id="LAZR01028035">
    <property type="protein sequence ID" value="KKL63829.1"/>
    <property type="molecule type" value="Genomic_DNA"/>
</dbReference>
<accession>A0A0F9DQ70</accession>
<name>A0A0F9DQ70_9ZZZZ</name>
<proteinExistence type="predicted"/>
<dbReference type="GO" id="GO:0006355">
    <property type="term" value="P:regulation of DNA-templated transcription"/>
    <property type="evidence" value="ECO:0007669"/>
    <property type="project" value="InterPro"/>
</dbReference>
<dbReference type="SMART" id="SM00421">
    <property type="entry name" value="HTH_LUXR"/>
    <property type="match status" value="1"/>
</dbReference>
<dbReference type="Gene3D" id="1.10.10.10">
    <property type="entry name" value="Winged helix-like DNA-binding domain superfamily/Winged helix DNA-binding domain"/>
    <property type="match status" value="1"/>
</dbReference>
<keyword evidence="3" id="KW-0804">Transcription</keyword>
<evidence type="ECO:0000256" key="3">
    <source>
        <dbReference type="ARBA" id="ARBA00023163"/>
    </source>
</evidence>
<keyword evidence="2" id="KW-0238">DNA-binding</keyword>
<evidence type="ECO:0000313" key="5">
    <source>
        <dbReference type="EMBL" id="KKL63829.1"/>
    </source>
</evidence>
<dbReference type="InterPro" id="IPR000792">
    <property type="entry name" value="Tscrpt_reg_LuxR_C"/>
</dbReference>
<evidence type="ECO:0000256" key="2">
    <source>
        <dbReference type="ARBA" id="ARBA00023125"/>
    </source>
</evidence>
<dbReference type="SUPFAM" id="SSF46894">
    <property type="entry name" value="C-terminal effector domain of the bipartite response regulators"/>
    <property type="match status" value="1"/>
</dbReference>
<dbReference type="CDD" id="cd06170">
    <property type="entry name" value="LuxR_C_like"/>
    <property type="match status" value="1"/>
</dbReference>
<gene>
    <name evidence="5" type="ORF">LCGC14_2171200</name>
</gene>
<dbReference type="PROSITE" id="PS50043">
    <property type="entry name" value="HTH_LUXR_2"/>
    <property type="match status" value="1"/>
</dbReference>
<protein>
    <recommendedName>
        <fullName evidence="4">HTH luxR-type domain-containing protein</fullName>
    </recommendedName>
</protein>
<comment type="caution">
    <text evidence="5">The sequence shown here is derived from an EMBL/GenBank/DDBJ whole genome shotgun (WGS) entry which is preliminary data.</text>
</comment>
<dbReference type="InterPro" id="IPR036388">
    <property type="entry name" value="WH-like_DNA-bd_sf"/>
</dbReference>
<dbReference type="InterPro" id="IPR016032">
    <property type="entry name" value="Sig_transdc_resp-reg_C-effctor"/>
</dbReference>
<dbReference type="PANTHER" id="PTHR44688:SF16">
    <property type="entry name" value="DNA-BINDING TRANSCRIPTIONAL ACTIVATOR DEVR_DOSR"/>
    <property type="match status" value="1"/>
</dbReference>
<dbReference type="Pfam" id="PF00196">
    <property type="entry name" value="GerE"/>
    <property type="match status" value="1"/>
</dbReference>
<evidence type="ECO:0000259" key="4">
    <source>
        <dbReference type="PROSITE" id="PS50043"/>
    </source>
</evidence>
<feature type="domain" description="HTH luxR-type" evidence="4">
    <location>
        <begin position="4"/>
        <end position="69"/>
    </location>
</feature>
<dbReference type="PANTHER" id="PTHR44688">
    <property type="entry name" value="DNA-BINDING TRANSCRIPTIONAL ACTIVATOR DEVR_DOSR"/>
    <property type="match status" value="1"/>
</dbReference>
<dbReference type="PRINTS" id="PR00038">
    <property type="entry name" value="HTHLUXR"/>
</dbReference>
<dbReference type="GO" id="GO:0003677">
    <property type="term" value="F:DNA binding"/>
    <property type="evidence" value="ECO:0007669"/>
    <property type="project" value="UniProtKB-KW"/>
</dbReference>
<reference evidence="5" key="1">
    <citation type="journal article" date="2015" name="Nature">
        <title>Complex archaea that bridge the gap between prokaryotes and eukaryotes.</title>
        <authorList>
            <person name="Spang A."/>
            <person name="Saw J.H."/>
            <person name="Jorgensen S.L."/>
            <person name="Zaremba-Niedzwiedzka K."/>
            <person name="Martijn J."/>
            <person name="Lind A.E."/>
            <person name="van Eijk R."/>
            <person name="Schleper C."/>
            <person name="Guy L."/>
            <person name="Ettema T.J."/>
        </authorList>
    </citation>
    <scope>NUCLEOTIDE SEQUENCE</scope>
</reference>
<dbReference type="AlphaFoldDB" id="A0A0F9DQ70"/>
<keyword evidence="1" id="KW-0805">Transcription regulation</keyword>
<sequence length="77" mass="8799">MKWIPKVGAKLSTNERKVLVQMALGYKDIEIAPRLGITSLTVKEHRLRIRRKLGTRNSTHAMALAFKKGIIEWGKKD</sequence>
<evidence type="ECO:0000256" key="1">
    <source>
        <dbReference type="ARBA" id="ARBA00023015"/>
    </source>
</evidence>
<organism evidence="5">
    <name type="scientific">marine sediment metagenome</name>
    <dbReference type="NCBI Taxonomy" id="412755"/>
    <lineage>
        <taxon>unclassified sequences</taxon>
        <taxon>metagenomes</taxon>
        <taxon>ecological metagenomes</taxon>
    </lineage>
</organism>